<accession>A0A382DHN7</accession>
<reference evidence="2" key="1">
    <citation type="submission" date="2018-05" db="EMBL/GenBank/DDBJ databases">
        <authorList>
            <person name="Lanie J.A."/>
            <person name="Ng W.-L."/>
            <person name="Kazmierczak K.M."/>
            <person name="Andrzejewski T.M."/>
            <person name="Davidsen T.M."/>
            <person name="Wayne K.J."/>
            <person name="Tettelin H."/>
            <person name="Glass J.I."/>
            <person name="Rusch D."/>
            <person name="Podicherti R."/>
            <person name="Tsui H.-C.T."/>
            <person name="Winkler M.E."/>
        </authorList>
    </citation>
    <scope>NUCLEOTIDE SEQUENCE</scope>
</reference>
<dbReference type="AlphaFoldDB" id="A0A382DHN7"/>
<gene>
    <name evidence="2" type="ORF">METZ01_LOCUS190007</name>
</gene>
<feature type="non-terminal residue" evidence="2">
    <location>
        <position position="38"/>
    </location>
</feature>
<keyword evidence="1" id="KW-1133">Transmembrane helix</keyword>
<dbReference type="EMBL" id="UINC01039130">
    <property type="protein sequence ID" value="SVB37153.1"/>
    <property type="molecule type" value="Genomic_DNA"/>
</dbReference>
<keyword evidence="1" id="KW-0472">Membrane</keyword>
<sequence length="38" mass="3771">MRGIKGCYGLGVVVGVLTGSAVFTVPAAAQNGSVTYAR</sequence>
<evidence type="ECO:0000313" key="2">
    <source>
        <dbReference type="EMBL" id="SVB37153.1"/>
    </source>
</evidence>
<name>A0A382DHN7_9ZZZZ</name>
<organism evidence="2">
    <name type="scientific">marine metagenome</name>
    <dbReference type="NCBI Taxonomy" id="408172"/>
    <lineage>
        <taxon>unclassified sequences</taxon>
        <taxon>metagenomes</taxon>
        <taxon>ecological metagenomes</taxon>
    </lineage>
</organism>
<keyword evidence="1" id="KW-0812">Transmembrane</keyword>
<feature type="transmembrane region" description="Helical" evidence="1">
    <location>
        <begin position="7"/>
        <end position="29"/>
    </location>
</feature>
<protein>
    <submittedName>
        <fullName evidence="2">Uncharacterized protein</fullName>
    </submittedName>
</protein>
<proteinExistence type="predicted"/>
<evidence type="ECO:0000256" key="1">
    <source>
        <dbReference type="SAM" id="Phobius"/>
    </source>
</evidence>